<keyword evidence="4" id="KW-1185">Reference proteome</keyword>
<organism evidence="3 4">
    <name type="scientific">Schizothecium vesticola</name>
    <dbReference type="NCBI Taxonomy" id="314040"/>
    <lineage>
        <taxon>Eukaryota</taxon>
        <taxon>Fungi</taxon>
        <taxon>Dikarya</taxon>
        <taxon>Ascomycota</taxon>
        <taxon>Pezizomycotina</taxon>
        <taxon>Sordariomycetes</taxon>
        <taxon>Sordariomycetidae</taxon>
        <taxon>Sordariales</taxon>
        <taxon>Schizotheciaceae</taxon>
        <taxon>Schizothecium</taxon>
    </lineage>
</organism>
<gene>
    <name evidence="3" type="ORF">B0T18DRAFT_414605</name>
</gene>
<proteinExistence type="predicted"/>
<dbReference type="Proteomes" id="UP001172155">
    <property type="component" value="Unassembled WGS sequence"/>
</dbReference>
<keyword evidence="2" id="KW-0732">Signal</keyword>
<dbReference type="AlphaFoldDB" id="A0AA40K2F3"/>
<sequence length="158" mass="17204">MTCHLVVGLISLSPTRAVQTRFGPSPLVEVLVGDDTRAGFAVTFWLGGSGSSPLAALRPGDVVLLRNVALNAFQGRVYGSSLRRGMTRVDLLYRAREGEGEGYYDAGDLRRAEGGHAQLEKTRRVRDWAVRFVGRGEAEGKGKGKRGWDVMPDVDETQ</sequence>
<protein>
    <submittedName>
        <fullName evidence="3">Uncharacterized protein</fullName>
    </submittedName>
</protein>
<dbReference type="InterPro" id="IPR012340">
    <property type="entry name" value="NA-bd_OB-fold"/>
</dbReference>
<evidence type="ECO:0000313" key="3">
    <source>
        <dbReference type="EMBL" id="KAK0743162.1"/>
    </source>
</evidence>
<dbReference type="EMBL" id="JAUKUD010000005">
    <property type="protein sequence ID" value="KAK0743162.1"/>
    <property type="molecule type" value="Genomic_DNA"/>
</dbReference>
<dbReference type="SUPFAM" id="SSF50249">
    <property type="entry name" value="Nucleic acid-binding proteins"/>
    <property type="match status" value="1"/>
</dbReference>
<evidence type="ECO:0000256" key="1">
    <source>
        <dbReference type="SAM" id="MobiDB-lite"/>
    </source>
</evidence>
<evidence type="ECO:0000313" key="4">
    <source>
        <dbReference type="Proteomes" id="UP001172155"/>
    </source>
</evidence>
<feature type="signal peptide" evidence="2">
    <location>
        <begin position="1"/>
        <end position="17"/>
    </location>
</feature>
<feature type="region of interest" description="Disordered" evidence="1">
    <location>
        <begin position="138"/>
        <end position="158"/>
    </location>
</feature>
<dbReference type="Gene3D" id="2.40.50.140">
    <property type="entry name" value="Nucleic acid-binding proteins"/>
    <property type="match status" value="1"/>
</dbReference>
<feature type="chain" id="PRO_5041396214" evidence="2">
    <location>
        <begin position="18"/>
        <end position="158"/>
    </location>
</feature>
<accession>A0AA40K2F3</accession>
<comment type="caution">
    <text evidence="3">The sequence shown here is derived from an EMBL/GenBank/DDBJ whole genome shotgun (WGS) entry which is preliminary data.</text>
</comment>
<feature type="compositionally biased region" description="Basic and acidic residues" evidence="1">
    <location>
        <begin position="138"/>
        <end position="148"/>
    </location>
</feature>
<reference evidence="3" key="1">
    <citation type="submission" date="2023-06" db="EMBL/GenBank/DDBJ databases">
        <title>Genome-scale phylogeny and comparative genomics of the fungal order Sordariales.</title>
        <authorList>
            <consortium name="Lawrence Berkeley National Laboratory"/>
            <person name="Hensen N."/>
            <person name="Bonometti L."/>
            <person name="Westerberg I."/>
            <person name="Brannstrom I.O."/>
            <person name="Guillou S."/>
            <person name="Cros-Aarteil S."/>
            <person name="Calhoun S."/>
            <person name="Haridas S."/>
            <person name="Kuo A."/>
            <person name="Mondo S."/>
            <person name="Pangilinan J."/>
            <person name="Riley R."/>
            <person name="LaButti K."/>
            <person name="Andreopoulos B."/>
            <person name="Lipzen A."/>
            <person name="Chen C."/>
            <person name="Yanf M."/>
            <person name="Daum C."/>
            <person name="Ng V."/>
            <person name="Clum A."/>
            <person name="Steindorff A."/>
            <person name="Ohm R."/>
            <person name="Martin F."/>
            <person name="Silar P."/>
            <person name="Natvig D."/>
            <person name="Lalanne C."/>
            <person name="Gautier V."/>
            <person name="Ament-velasquez S.L."/>
            <person name="Kruys A."/>
            <person name="Hutchinson M.I."/>
            <person name="Powell A.J."/>
            <person name="Barry K."/>
            <person name="Miller A.N."/>
            <person name="Grigoriev I.V."/>
            <person name="Debuchy R."/>
            <person name="Gladieux P."/>
            <person name="Thoren M.H."/>
            <person name="Johannesson H."/>
        </authorList>
    </citation>
    <scope>NUCLEOTIDE SEQUENCE</scope>
    <source>
        <strain evidence="3">SMH3187-1</strain>
    </source>
</reference>
<name>A0AA40K2F3_9PEZI</name>
<evidence type="ECO:0000256" key="2">
    <source>
        <dbReference type="SAM" id="SignalP"/>
    </source>
</evidence>